<dbReference type="SUPFAM" id="SSF109709">
    <property type="entry name" value="KorB DNA-binding domain-like"/>
    <property type="match status" value="1"/>
</dbReference>
<dbReference type="GO" id="GO:0003677">
    <property type="term" value="F:DNA binding"/>
    <property type="evidence" value="ECO:0007669"/>
    <property type="project" value="InterPro"/>
</dbReference>
<evidence type="ECO:0000256" key="2">
    <source>
        <dbReference type="ARBA" id="ARBA00022829"/>
    </source>
</evidence>
<dbReference type="RefSeq" id="WP_054076191.1">
    <property type="nucleotide sequence ID" value="NZ_MK569690.1"/>
</dbReference>
<keyword evidence="4" id="KW-0614">Plasmid</keyword>
<dbReference type="InterPro" id="IPR004437">
    <property type="entry name" value="ParB/RepB/Spo0J"/>
</dbReference>
<reference evidence="4" key="1">
    <citation type="submission" date="2019-02" db="EMBL/GenBank/DDBJ databases">
        <authorList>
            <person name="Taiaroa G."/>
            <person name="Butler M."/>
            <person name="Lamont I."/>
            <person name="Black M."/>
            <person name="Poulter J."/>
            <person name="Zhao M."/>
            <person name="Poulter R."/>
        </authorList>
    </citation>
    <scope>NUCLEOTIDE SEQUENCE</scope>
    <source>
        <strain evidence="4">1215</strain>
        <plasmid evidence="4">pMG4_1215</plasmid>
    </source>
</reference>
<evidence type="ECO:0000256" key="1">
    <source>
        <dbReference type="ARBA" id="ARBA00006295"/>
    </source>
</evidence>
<protein>
    <submittedName>
        <fullName evidence="4">Chromosome (Plasmid) partitioning protein ParB</fullName>
    </submittedName>
</protein>
<dbReference type="PANTHER" id="PTHR33375:SF1">
    <property type="entry name" value="CHROMOSOME-PARTITIONING PROTEIN PARB-RELATED"/>
    <property type="match status" value="1"/>
</dbReference>
<dbReference type="Gene3D" id="1.10.10.2830">
    <property type="match status" value="1"/>
</dbReference>
<geneLocation type="plasmid" evidence="4">
    <name>pMG4_1215</name>
</geneLocation>
<dbReference type="AlphaFoldDB" id="A0A7L7TC66"/>
<sequence length="271" mass="30652">MSWRTPGLKMLRPDQLVPGRFQPRSHFNQKALLDLAQSFLENDLGIIEPIVVRPKAGDVEFYEIVAGERRWRAGSLVNLELLPCLVRNFTDLQALQAGLVENDQREDLNSLERARGYQMAIDEFELTHDALGQMLGASRVVITNHLRLFTLPLAVQELLEDGQLSESKVRCLYGLNAAAAVRIARVAAEQRLGYRQIELLARAEKKPAKPTATPARDDPDERRWLDVMSQRLGHETTLEKVTKGKGGYLRIRYTTMDDLSSITKKLLKGHD</sequence>
<dbReference type="Pfam" id="PF02195">
    <property type="entry name" value="ParB_N"/>
    <property type="match status" value="1"/>
</dbReference>
<dbReference type="Gene3D" id="3.90.1530.30">
    <property type="match status" value="1"/>
</dbReference>
<comment type="similarity">
    <text evidence="1">Belongs to the ParB family.</text>
</comment>
<dbReference type="InterPro" id="IPR041468">
    <property type="entry name" value="HTH_ParB/Spo0J"/>
</dbReference>
<evidence type="ECO:0000259" key="3">
    <source>
        <dbReference type="SMART" id="SM00470"/>
    </source>
</evidence>
<dbReference type="GO" id="GO:0005694">
    <property type="term" value="C:chromosome"/>
    <property type="evidence" value="ECO:0007669"/>
    <property type="project" value="TreeGrafter"/>
</dbReference>
<dbReference type="NCBIfam" id="TIGR00180">
    <property type="entry name" value="parB_part"/>
    <property type="match status" value="1"/>
</dbReference>
<dbReference type="Pfam" id="PF17762">
    <property type="entry name" value="HTH_ParB"/>
    <property type="match status" value="1"/>
</dbReference>
<organism evidence="4">
    <name type="scientific">Pseudomonas syringae pv. actinidiae</name>
    <dbReference type="NCBI Taxonomy" id="103796"/>
    <lineage>
        <taxon>Bacteria</taxon>
        <taxon>Pseudomonadati</taxon>
        <taxon>Pseudomonadota</taxon>
        <taxon>Gammaproteobacteria</taxon>
        <taxon>Pseudomonadales</taxon>
        <taxon>Pseudomonadaceae</taxon>
        <taxon>Pseudomonas</taxon>
        <taxon>Pseudomonas syringae</taxon>
    </lineage>
</organism>
<dbReference type="FunFam" id="1.10.10.2830:FF:000001">
    <property type="entry name" value="Chromosome partitioning protein ParB"/>
    <property type="match status" value="1"/>
</dbReference>
<evidence type="ECO:0000313" key="4">
    <source>
        <dbReference type="EMBL" id="QOC74194.1"/>
    </source>
</evidence>
<dbReference type="InterPro" id="IPR036086">
    <property type="entry name" value="ParB/Sulfiredoxin_sf"/>
</dbReference>
<dbReference type="InterPro" id="IPR050336">
    <property type="entry name" value="Chromosome_partition/occlusion"/>
</dbReference>
<dbReference type="SUPFAM" id="SSF110849">
    <property type="entry name" value="ParB/Sulfiredoxin"/>
    <property type="match status" value="1"/>
</dbReference>
<feature type="domain" description="ParB-like N-terminal" evidence="3">
    <location>
        <begin position="9"/>
        <end position="103"/>
    </location>
</feature>
<dbReference type="SMART" id="SM00470">
    <property type="entry name" value="ParB"/>
    <property type="match status" value="1"/>
</dbReference>
<dbReference type="EMBL" id="MK569690">
    <property type="protein sequence ID" value="QOC74194.1"/>
    <property type="molecule type" value="Genomic_DNA"/>
</dbReference>
<keyword evidence="2" id="KW-0159">Chromosome partition</keyword>
<dbReference type="InterPro" id="IPR003115">
    <property type="entry name" value="ParB_N"/>
</dbReference>
<dbReference type="GO" id="GO:0007059">
    <property type="term" value="P:chromosome segregation"/>
    <property type="evidence" value="ECO:0007669"/>
    <property type="project" value="UniProtKB-KW"/>
</dbReference>
<dbReference type="PANTHER" id="PTHR33375">
    <property type="entry name" value="CHROMOSOME-PARTITIONING PROTEIN PARB-RELATED"/>
    <property type="match status" value="1"/>
</dbReference>
<accession>A0A7L7TC66</accession>
<proteinExistence type="inferred from homology"/>
<name>A0A7L7TC66_PSESF</name>